<evidence type="ECO:0000259" key="9">
    <source>
        <dbReference type="Pfam" id="PF02771"/>
    </source>
</evidence>
<dbReference type="GO" id="GO:0033539">
    <property type="term" value="P:fatty acid beta-oxidation using acyl-CoA dehydrogenase"/>
    <property type="evidence" value="ECO:0007669"/>
    <property type="project" value="TreeGrafter"/>
</dbReference>
<dbReference type="EMBL" id="FWYD01000018">
    <property type="protein sequence ID" value="SMD01571.1"/>
    <property type="molecule type" value="Genomic_DNA"/>
</dbReference>
<dbReference type="GO" id="GO:0003995">
    <property type="term" value="F:acyl-CoA dehydrogenase activity"/>
    <property type="evidence" value="ECO:0007669"/>
    <property type="project" value="InterPro"/>
</dbReference>
<evidence type="ECO:0000256" key="2">
    <source>
        <dbReference type="ARBA" id="ARBA00009347"/>
    </source>
</evidence>
<feature type="domain" description="Acyl-CoA dehydrogenase/oxidase C-terminal" evidence="7">
    <location>
        <begin position="230"/>
        <end position="378"/>
    </location>
</feature>
<dbReference type="Pfam" id="PF02770">
    <property type="entry name" value="Acyl-CoA_dh_M"/>
    <property type="match status" value="1"/>
</dbReference>
<evidence type="ECO:0000256" key="1">
    <source>
        <dbReference type="ARBA" id="ARBA00001974"/>
    </source>
</evidence>
<dbReference type="InterPro" id="IPR006091">
    <property type="entry name" value="Acyl-CoA_Oxase/DH_mid-dom"/>
</dbReference>
<evidence type="ECO:0000256" key="6">
    <source>
        <dbReference type="RuleBase" id="RU362125"/>
    </source>
</evidence>
<evidence type="ECO:0000259" key="8">
    <source>
        <dbReference type="Pfam" id="PF02770"/>
    </source>
</evidence>
<feature type="domain" description="Acyl-CoA oxidase/dehydrogenase middle" evidence="8">
    <location>
        <begin position="122"/>
        <end position="218"/>
    </location>
</feature>
<dbReference type="Pfam" id="PF00441">
    <property type="entry name" value="Acyl-CoA_dh_1"/>
    <property type="match status" value="1"/>
</dbReference>
<dbReference type="InterPro" id="IPR009100">
    <property type="entry name" value="AcylCoA_DH/oxidase_NM_dom_sf"/>
</dbReference>
<name>A0A1W2DVQ4_9RHOB</name>
<dbReference type="Pfam" id="PF02771">
    <property type="entry name" value="Acyl-CoA_dh_N"/>
    <property type="match status" value="1"/>
</dbReference>
<dbReference type="PANTHER" id="PTHR48083">
    <property type="entry name" value="MEDIUM-CHAIN SPECIFIC ACYL-COA DEHYDROGENASE, MITOCHONDRIAL-RELATED"/>
    <property type="match status" value="1"/>
</dbReference>
<dbReference type="GO" id="GO:0050660">
    <property type="term" value="F:flavin adenine dinucleotide binding"/>
    <property type="evidence" value="ECO:0007669"/>
    <property type="project" value="InterPro"/>
</dbReference>
<accession>A0A1W2DVQ4</accession>
<evidence type="ECO:0000256" key="5">
    <source>
        <dbReference type="ARBA" id="ARBA00023002"/>
    </source>
</evidence>
<dbReference type="InterPro" id="IPR006089">
    <property type="entry name" value="Acyl-CoA_DH_CS"/>
</dbReference>
<proteinExistence type="inferred from homology"/>
<dbReference type="PROSITE" id="PS00072">
    <property type="entry name" value="ACYL_COA_DH_1"/>
    <property type="match status" value="1"/>
</dbReference>
<evidence type="ECO:0000313" key="10">
    <source>
        <dbReference type="EMBL" id="SMD01571.1"/>
    </source>
</evidence>
<dbReference type="PROSITE" id="PS00073">
    <property type="entry name" value="ACYL_COA_DH_2"/>
    <property type="match status" value="1"/>
</dbReference>
<dbReference type="Proteomes" id="UP000192330">
    <property type="component" value="Unassembled WGS sequence"/>
</dbReference>
<dbReference type="SUPFAM" id="SSF56645">
    <property type="entry name" value="Acyl-CoA dehydrogenase NM domain-like"/>
    <property type="match status" value="1"/>
</dbReference>
<keyword evidence="5 6" id="KW-0560">Oxidoreductase</keyword>
<dbReference type="InterPro" id="IPR013786">
    <property type="entry name" value="AcylCoA_DH/ox_N"/>
</dbReference>
<evidence type="ECO:0000256" key="3">
    <source>
        <dbReference type="ARBA" id="ARBA00022630"/>
    </source>
</evidence>
<dbReference type="STRING" id="1387277.SAMN06295998_11869"/>
<dbReference type="OrthoDB" id="9775090at2"/>
<keyword evidence="4 6" id="KW-0274">FAD</keyword>
<dbReference type="InterPro" id="IPR037069">
    <property type="entry name" value="AcylCoA_DH/ox_N_sf"/>
</dbReference>
<comment type="similarity">
    <text evidence="2 6">Belongs to the acyl-CoA dehydrogenase family.</text>
</comment>
<evidence type="ECO:0000259" key="7">
    <source>
        <dbReference type="Pfam" id="PF00441"/>
    </source>
</evidence>
<reference evidence="10 11" key="1">
    <citation type="submission" date="2017-04" db="EMBL/GenBank/DDBJ databases">
        <authorList>
            <person name="Afonso C.L."/>
            <person name="Miller P.J."/>
            <person name="Scott M.A."/>
            <person name="Spackman E."/>
            <person name="Goraichik I."/>
            <person name="Dimitrov K.M."/>
            <person name="Suarez D.L."/>
            <person name="Swayne D.E."/>
        </authorList>
    </citation>
    <scope>NUCLEOTIDE SEQUENCE [LARGE SCALE GENOMIC DNA]</scope>
    <source>
        <strain evidence="10 11">CGMCC 1.12644</strain>
    </source>
</reference>
<dbReference type="InterPro" id="IPR046373">
    <property type="entry name" value="Acyl-CoA_Oxase/DH_mid-dom_sf"/>
</dbReference>
<dbReference type="RefSeq" id="WP_084354057.1">
    <property type="nucleotide sequence ID" value="NZ_FWYD01000018.1"/>
</dbReference>
<feature type="domain" description="Acyl-CoA dehydrogenase/oxidase N-terminal" evidence="9">
    <location>
        <begin position="5"/>
        <end position="118"/>
    </location>
</feature>
<evidence type="ECO:0000313" key="11">
    <source>
        <dbReference type="Proteomes" id="UP000192330"/>
    </source>
</evidence>
<dbReference type="AlphaFoldDB" id="A0A1W2DVQ4"/>
<dbReference type="PANTHER" id="PTHR48083:SF6">
    <property type="entry name" value="ACYL-COA DEHYDROGENASE 6"/>
    <property type="match status" value="1"/>
</dbReference>
<keyword evidence="3 6" id="KW-0285">Flavoprotein</keyword>
<dbReference type="Gene3D" id="1.20.140.10">
    <property type="entry name" value="Butyryl-CoA Dehydrogenase, subunit A, domain 3"/>
    <property type="match status" value="1"/>
</dbReference>
<comment type="cofactor">
    <cofactor evidence="1 6">
        <name>FAD</name>
        <dbReference type="ChEBI" id="CHEBI:57692"/>
    </cofactor>
</comment>
<gene>
    <name evidence="10" type="ORF">SAMN06295998_11869</name>
</gene>
<evidence type="ECO:0000256" key="4">
    <source>
        <dbReference type="ARBA" id="ARBA00022827"/>
    </source>
</evidence>
<sequence length="383" mass="41806">MIYGEDHEQMRRSMRRFIELEIMPHVEAWEADGIWPAHRICKLAGEAGFLGINRPKAHGGMGLDLTYAMVWAEEIGRIPAGGVATGLSITSQMATPALARHGSNDLCSRYLVPTIAGDMVACLGVSEAGGGSDVASIKTTARRNGEDYVINGSKMWITNGVQADWVCLLCNTSDDGGPHRNKSLIIVPLDLAGGSRSKPLKKLGMHSSDTAQLFFDNVRVPSSNLIGEEGRGFIYQMEQFTDERLVVAARTASQLQQCIDYTVDYTRQRSAFGKPLLDNQWIHFTLAEYQMEIEALKAMTYRAASEVAQGGQARLLTAAVKLKTGKLARSIPEGCLQFWGGMGYMAENLVGRMMRDARLVSIGGGANEVMMQVIAKEMGILPK</sequence>
<dbReference type="InterPro" id="IPR050741">
    <property type="entry name" value="Acyl-CoA_dehydrogenase"/>
</dbReference>
<dbReference type="Gene3D" id="2.40.110.10">
    <property type="entry name" value="Butyryl-CoA Dehydrogenase, subunit A, domain 2"/>
    <property type="match status" value="1"/>
</dbReference>
<dbReference type="GO" id="GO:0005737">
    <property type="term" value="C:cytoplasm"/>
    <property type="evidence" value="ECO:0007669"/>
    <property type="project" value="TreeGrafter"/>
</dbReference>
<dbReference type="InterPro" id="IPR009075">
    <property type="entry name" value="AcylCo_DH/oxidase_C"/>
</dbReference>
<protein>
    <submittedName>
        <fullName evidence="10">Citronellyl-CoA dehydrogenase</fullName>
    </submittedName>
</protein>
<dbReference type="InterPro" id="IPR036250">
    <property type="entry name" value="AcylCo_DH-like_C"/>
</dbReference>
<dbReference type="SUPFAM" id="SSF47203">
    <property type="entry name" value="Acyl-CoA dehydrogenase C-terminal domain-like"/>
    <property type="match status" value="1"/>
</dbReference>
<dbReference type="Gene3D" id="1.10.540.10">
    <property type="entry name" value="Acyl-CoA dehydrogenase/oxidase, N-terminal domain"/>
    <property type="match status" value="1"/>
</dbReference>
<keyword evidence="11" id="KW-1185">Reference proteome</keyword>
<dbReference type="FunFam" id="2.40.110.10:FF:000002">
    <property type="entry name" value="Acyl-CoA dehydrogenase fadE12"/>
    <property type="match status" value="1"/>
</dbReference>
<organism evidence="10 11">
    <name type="scientific">Primorskyibacter flagellatus</name>
    <dbReference type="NCBI Taxonomy" id="1387277"/>
    <lineage>
        <taxon>Bacteria</taxon>
        <taxon>Pseudomonadati</taxon>
        <taxon>Pseudomonadota</taxon>
        <taxon>Alphaproteobacteria</taxon>
        <taxon>Rhodobacterales</taxon>
        <taxon>Roseobacteraceae</taxon>
        <taxon>Primorskyibacter</taxon>
    </lineage>
</organism>